<protein>
    <submittedName>
        <fullName evidence="3">ALPHA/BETA HYDROLASE FOLD-CONTAINING PROTEIN</fullName>
    </submittedName>
</protein>
<name>A0A0N7L928_9BASI</name>
<dbReference type="AlphaFoldDB" id="A0A0N7L928"/>
<keyword evidence="4" id="KW-1185">Reference proteome</keyword>
<accession>A0A0N7L928</accession>
<sequence>MVADANAKASSAEADVPPLLVDYARDLPFLPQLAPISRHLLSQQIDLLASQSAPFAGAQMESVATIRGFANKDAGGGAHRYEVPLALPRASLGRMPFGFCGHLMMEQAEGGMDDAAYAELVRDVGNGNAKSAALNRVPWWVPREGLEEALEKPGRWSLWADEQQEEQQQQQQQQEHQQSDSRCTLSPLSPLSPPCRSIVVTHHISEDHVNRQQGSCLLAIHATGACKELLIPMIEAFLASTTTKISDIWLVDFLSHGETERANACRRRAGDMGTHSHDRIIDHNDLARDVLQFLHVFRPSSLHDLAAAAAAATREKRSTSQHLLPVRPSSAAKPSPIIALGHSVASTALIQAALHDPDMFQAVVAIEPIIAPFAGIQMAKRIPVAGFALRRTDTWQSAKHAREKWERSEQGKGGDAMIRDWHARCKQIFSVYGLRSDDPSGGVRLVCDKYLEACSLRFSIPALQLPCTLPHLSLPLLYLSASRPLMLPPDMVQGIAELAGSLVDYEVVQGGHFVPIERPEEVGKVIGRWTRLKGSREKL</sequence>
<dbReference type="Gene3D" id="3.40.50.1820">
    <property type="entry name" value="alpha/beta hydrolase"/>
    <property type="match status" value="1"/>
</dbReference>
<evidence type="ECO:0000256" key="1">
    <source>
        <dbReference type="SAM" id="MobiDB-lite"/>
    </source>
</evidence>
<proteinExistence type="predicted"/>
<dbReference type="Pfam" id="PF12697">
    <property type="entry name" value="Abhydrolase_6"/>
    <property type="match status" value="1"/>
</dbReference>
<reference evidence="4" key="1">
    <citation type="submission" date="2014-09" db="EMBL/GenBank/DDBJ databases">
        <authorList>
            <person name="Sharma Rahul"/>
            <person name="Thines Marco"/>
        </authorList>
    </citation>
    <scope>NUCLEOTIDE SEQUENCE [LARGE SCALE GENOMIC DNA]</scope>
</reference>
<dbReference type="SUPFAM" id="SSF53474">
    <property type="entry name" value="alpha/beta-Hydrolases"/>
    <property type="match status" value="1"/>
</dbReference>
<dbReference type="EMBL" id="CCYA01000181">
    <property type="protein sequence ID" value="CEH12626.1"/>
    <property type="molecule type" value="Genomic_DNA"/>
</dbReference>
<dbReference type="InterPro" id="IPR000073">
    <property type="entry name" value="AB_hydrolase_1"/>
</dbReference>
<evidence type="ECO:0000313" key="3">
    <source>
        <dbReference type="EMBL" id="CEH12626.1"/>
    </source>
</evidence>
<dbReference type="InterPro" id="IPR029058">
    <property type="entry name" value="AB_hydrolase_fold"/>
</dbReference>
<dbReference type="GO" id="GO:0016787">
    <property type="term" value="F:hydrolase activity"/>
    <property type="evidence" value="ECO:0007669"/>
    <property type="project" value="UniProtKB-KW"/>
</dbReference>
<dbReference type="OrthoDB" id="94039at2759"/>
<evidence type="ECO:0000313" key="4">
    <source>
        <dbReference type="Proteomes" id="UP000054845"/>
    </source>
</evidence>
<evidence type="ECO:0000259" key="2">
    <source>
        <dbReference type="Pfam" id="PF12697"/>
    </source>
</evidence>
<keyword evidence="3" id="KW-0378">Hydrolase</keyword>
<dbReference type="Proteomes" id="UP000054845">
    <property type="component" value="Unassembled WGS sequence"/>
</dbReference>
<feature type="region of interest" description="Disordered" evidence="1">
    <location>
        <begin position="163"/>
        <end position="186"/>
    </location>
</feature>
<feature type="domain" description="AB hydrolase-1" evidence="2">
    <location>
        <begin position="247"/>
        <end position="522"/>
    </location>
</feature>
<dbReference type="STRING" id="401625.A0A0N7L928"/>
<feature type="compositionally biased region" description="Low complexity" evidence="1">
    <location>
        <begin position="166"/>
        <end position="176"/>
    </location>
</feature>
<organism evidence="3 4">
    <name type="scientific">Ceraceosorus bombacis</name>
    <dbReference type="NCBI Taxonomy" id="401625"/>
    <lineage>
        <taxon>Eukaryota</taxon>
        <taxon>Fungi</taxon>
        <taxon>Dikarya</taxon>
        <taxon>Basidiomycota</taxon>
        <taxon>Ustilaginomycotina</taxon>
        <taxon>Exobasidiomycetes</taxon>
        <taxon>Ceraceosorales</taxon>
        <taxon>Ceraceosoraceae</taxon>
        <taxon>Ceraceosorus</taxon>
    </lineage>
</organism>